<organism evidence="3">
    <name type="scientific">marine metagenome</name>
    <dbReference type="NCBI Taxonomy" id="408172"/>
    <lineage>
        <taxon>unclassified sequences</taxon>
        <taxon>metagenomes</taxon>
        <taxon>ecological metagenomes</taxon>
    </lineage>
</organism>
<dbReference type="EMBL" id="UINC01029048">
    <property type="protein sequence ID" value="SVB11122.1"/>
    <property type="molecule type" value="Genomic_DNA"/>
</dbReference>
<dbReference type="CDD" id="cd07719">
    <property type="entry name" value="arylsulfatase_AtsA-like_MBL-fold"/>
    <property type="match status" value="1"/>
</dbReference>
<dbReference type="AlphaFoldDB" id="A0A382BCW6"/>
<proteinExistence type="predicted"/>
<protein>
    <recommendedName>
        <fullName evidence="2">Metallo-beta-lactamase domain-containing protein</fullName>
    </recommendedName>
</protein>
<evidence type="ECO:0000259" key="2">
    <source>
        <dbReference type="SMART" id="SM00849"/>
    </source>
</evidence>
<dbReference type="PANTHER" id="PTHR46018">
    <property type="entry name" value="ZINC PHOSPHODIESTERASE ELAC PROTEIN 1"/>
    <property type="match status" value="1"/>
</dbReference>
<name>A0A382BCW6_9ZZZZ</name>
<evidence type="ECO:0000313" key="3">
    <source>
        <dbReference type="EMBL" id="SVB11122.1"/>
    </source>
</evidence>
<dbReference type="Pfam" id="PF12706">
    <property type="entry name" value="Lactamase_B_2"/>
    <property type="match status" value="1"/>
</dbReference>
<dbReference type="PANTHER" id="PTHR46018:SF2">
    <property type="entry name" value="ZINC PHOSPHODIESTERASE ELAC PROTEIN 1"/>
    <property type="match status" value="1"/>
</dbReference>
<evidence type="ECO:0000256" key="1">
    <source>
        <dbReference type="ARBA" id="ARBA00022801"/>
    </source>
</evidence>
<dbReference type="GO" id="GO:0042781">
    <property type="term" value="F:3'-tRNA processing endoribonuclease activity"/>
    <property type="evidence" value="ECO:0007669"/>
    <property type="project" value="TreeGrafter"/>
</dbReference>
<dbReference type="SUPFAM" id="SSF56281">
    <property type="entry name" value="Metallo-hydrolase/oxidoreductase"/>
    <property type="match status" value="1"/>
</dbReference>
<dbReference type="Gene3D" id="3.60.15.10">
    <property type="entry name" value="Ribonuclease Z/Hydroxyacylglutathione hydrolase-like"/>
    <property type="match status" value="1"/>
</dbReference>
<dbReference type="InterPro" id="IPR044094">
    <property type="entry name" value="AtsA-like_MBL-fold"/>
</dbReference>
<dbReference type="SMART" id="SM00849">
    <property type="entry name" value="Lactamase_B"/>
    <property type="match status" value="1"/>
</dbReference>
<reference evidence="3" key="1">
    <citation type="submission" date="2018-05" db="EMBL/GenBank/DDBJ databases">
        <authorList>
            <person name="Lanie J.A."/>
            <person name="Ng W.-L."/>
            <person name="Kazmierczak K.M."/>
            <person name="Andrzejewski T.M."/>
            <person name="Davidsen T.M."/>
            <person name="Wayne K.J."/>
            <person name="Tettelin H."/>
            <person name="Glass J.I."/>
            <person name="Rusch D."/>
            <person name="Podicherti R."/>
            <person name="Tsui H.-C.T."/>
            <person name="Winkler M.E."/>
        </authorList>
    </citation>
    <scope>NUCLEOTIDE SEQUENCE</scope>
</reference>
<gene>
    <name evidence="3" type="ORF">METZ01_LOCUS163976</name>
</gene>
<feature type="domain" description="Metallo-beta-lactamase" evidence="2">
    <location>
        <begin position="43"/>
        <end position="239"/>
    </location>
</feature>
<dbReference type="InterPro" id="IPR036866">
    <property type="entry name" value="RibonucZ/Hydroxyglut_hydro"/>
</dbReference>
<keyword evidence="1" id="KW-0378">Hydrolase</keyword>
<sequence>MKKFPRMIFVVVALFLMSALALGQELKVTLLGSGEYFPQPDRLGPSILVEAGDQAYVFDAGRGVLQRFAEAAGFDTDISAVFFTHLHSDHVMGFPGLWLATWGFSRRAQPLRVFGPTGTQSMLEHLRQAFAFDIDIRIFEGALESGVGFDVTELEDGFVWRDGDVSVHAFEVDHSPVKPAFGYRIDWGSRSVALSGDTKYSEALIEATKGVDLLIHEVSDASEEFIAQNPRFKNVVMGHHTTAAEAGQVFAQVKPKLAVYAHMVTRDLSFDELIQKTRTTYSGPIVVGEDLMTFRVGDEVAVVINRPSQIRR</sequence>
<accession>A0A382BCW6</accession>
<dbReference type="InterPro" id="IPR001279">
    <property type="entry name" value="Metallo-B-lactamas"/>
</dbReference>